<name>A0A251Q2E5_PRUPE</name>
<reference evidence="1 2" key="1">
    <citation type="journal article" date="2013" name="Nat. Genet.">
        <title>The high-quality draft genome of peach (Prunus persica) identifies unique patterns of genetic diversity, domestication and genome evolution.</title>
        <authorList>
            <consortium name="International Peach Genome Initiative"/>
            <person name="Verde I."/>
            <person name="Abbott A.G."/>
            <person name="Scalabrin S."/>
            <person name="Jung S."/>
            <person name="Shu S."/>
            <person name="Marroni F."/>
            <person name="Zhebentyayeva T."/>
            <person name="Dettori M.T."/>
            <person name="Grimwood J."/>
            <person name="Cattonaro F."/>
            <person name="Zuccolo A."/>
            <person name="Rossini L."/>
            <person name="Jenkins J."/>
            <person name="Vendramin E."/>
            <person name="Meisel L.A."/>
            <person name="Decroocq V."/>
            <person name="Sosinski B."/>
            <person name="Prochnik S."/>
            <person name="Mitros T."/>
            <person name="Policriti A."/>
            <person name="Cipriani G."/>
            <person name="Dondini L."/>
            <person name="Ficklin S."/>
            <person name="Goodstein D.M."/>
            <person name="Xuan P."/>
            <person name="Del Fabbro C."/>
            <person name="Aramini V."/>
            <person name="Copetti D."/>
            <person name="Gonzalez S."/>
            <person name="Horner D.S."/>
            <person name="Falchi R."/>
            <person name="Lucas S."/>
            <person name="Mica E."/>
            <person name="Maldonado J."/>
            <person name="Lazzari B."/>
            <person name="Bielenberg D."/>
            <person name="Pirona R."/>
            <person name="Miculan M."/>
            <person name="Barakat A."/>
            <person name="Testolin R."/>
            <person name="Stella A."/>
            <person name="Tartarini S."/>
            <person name="Tonutti P."/>
            <person name="Arus P."/>
            <person name="Orellana A."/>
            <person name="Wells C."/>
            <person name="Main D."/>
            <person name="Vizzotto G."/>
            <person name="Silva H."/>
            <person name="Salamini F."/>
            <person name="Schmutz J."/>
            <person name="Morgante M."/>
            <person name="Rokhsar D.S."/>
        </authorList>
    </citation>
    <scope>NUCLEOTIDE SEQUENCE [LARGE SCALE GENOMIC DNA]</scope>
    <source>
        <strain evidence="2">cv. Nemared</strain>
    </source>
</reference>
<proteinExistence type="predicted"/>
<sequence>MRRAFLGGWLTHATREFHRKMYAFLRRGGFHMPHGTFHRKGVARRSQGHQDRTEFLHLNVVRLTPYLTVYKTLHFMPCDLFS</sequence>
<evidence type="ECO:0000313" key="1">
    <source>
        <dbReference type="EMBL" id="ONI16855.1"/>
    </source>
</evidence>
<accession>A0A251Q2E5</accession>
<protein>
    <submittedName>
        <fullName evidence="1">Uncharacterized protein</fullName>
    </submittedName>
</protein>
<dbReference type="AlphaFoldDB" id="A0A251Q2E5"/>
<dbReference type="Proteomes" id="UP000006882">
    <property type="component" value="Chromosome G3"/>
</dbReference>
<dbReference type="Gramene" id="ONI16855">
    <property type="protein sequence ID" value="ONI16855"/>
    <property type="gene ID" value="PRUPE_3G125600"/>
</dbReference>
<organism evidence="1 2">
    <name type="scientific">Prunus persica</name>
    <name type="common">Peach</name>
    <name type="synonym">Amygdalus persica</name>
    <dbReference type="NCBI Taxonomy" id="3760"/>
    <lineage>
        <taxon>Eukaryota</taxon>
        <taxon>Viridiplantae</taxon>
        <taxon>Streptophyta</taxon>
        <taxon>Embryophyta</taxon>
        <taxon>Tracheophyta</taxon>
        <taxon>Spermatophyta</taxon>
        <taxon>Magnoliopsida</taxon>
        <taxon>eudicotyledons</taxon>
        <taxon>Gunneridae</taxon>
        <taxon>Pentapetalae</taxon>
        <taxon>rosids</taxon>
        <taxon>fabids</taxon>
        <taxon>Rosales</taxon>
        <taxon>Rosaceae</taxon>
        <taxon>Amygdaloideae</taxon>
        <taxon>Amygdaleae</taxon>
        <taxon>Prunus</taxon>
    </lineage>
</organism>
<gene>
    <name evidence="1" type="ORF">PRUPE_3G125600</name>
</gene>
<evidence type="ECO:0000313" key="2">
    <source>
        <dbReference type="Proteomes" id="UP000006882"/>
    </source>
</evidence>
<keyword evidence="2" id="KW-1185">Reference proteome</keyword>
<dbReference type="EMBL" id="CM007653">
    <property type="protein sequence ID" value="ONI16855.1"/>
    <property type="molecule type" value="Genomic_DNA"/>
</dbReference>